<dbReference type="GO" id="GO:0009847">
    <property type="term" value="P:spore germination"/>
    <property type="evidence" value="ECO:0007669"/>
    <property type="project" value="InterPro"/>
</dbReference>
<feature type="transmembrane region" description="Helical" evidence="3">
    <location>
        <begin position="398"/>
        <end position="423"/>
    </location>
</feature>
<feature type="transmembrane region" description="Helical" evidence="3">
    <location>
        <begin position="275"/>
        <end position="299"/>
    </location>
</feature>
<evidence type="ECO:0000256" key="2">
    <source>
        <dbReference type="ARBA" id="ARBA00023136"/>
    </source>
</evidence>
<protein>
    <submittedName>
        <fullName evidence="4">Spore germination protein (Amino acid permease)</fullName>
    </submittedName>
</protein>
<keyword evidence="3" id="KW-1133">Transmembrane helix</keyword>
<feature type="transmembrane region" description="Helical" evidence="3">
    <location>
        <begin position="567"/>
        <end position="590"/>
    </location>
</feature>
<organism evidence="4 5">
    <name type="scientific">Kroppenstedtia eburnea</name>
    <dbReference type="NCBI Taxonomy" id="714067"/>
    <lineage>
        <taxon>Bacteria</taxon>
        <taxon>Bacillati</taxon>
        <taxon>Bacillota</taxon>
        <taxon>Bacilli</taxon>
        <taxon>Bacillales</taxon>
        <taxon>Thermoactinomycetaceae</taxon>
        <taxon>Kroppenstedtia</taxon>
    </lineage>
</organism>
<dbReference type="Gene3D" id="1.20.1740.10">
    <property type="entry name" value="Amino acid/polyamine transporter I"/>
    <property type="match status" value="1"/>
</dbReference>
<dbReference type="EMBL" id="FTOD01000010">
    <property type="protein sequence ID" value="SIT01680.1"/>
    <property type="molecule type" value="Genomic_DNA"/>
</dbReference>
<feature type="transmembrane region" description="Helical" evidence="3">
    <location>
        <begin position="819"/>
        <end position="842"/>
    </location>
</feature>
<feature type="transmembrane region" description="Helical" evidence="3">
    <location>
        <begin position="788"/>
        <end position="807"/>
    </location>
</feature>
<sequence>MEKRFPPPHDNLKSIRQALFHTQDLTTRELSRNGRDALLVYLHTLADGEKIREGILDPLLSTEDKPVMEVITSAQIKKEADLNRVNSGLLLGQVVLLLEGVQECFLIETPSLFKPNISEPDNEKVIRGSHVGFVETLSVNLHLIRKRTENRHLTVRYLTIGKMTQTKIALVYMHNLVNPDLMKEIEKRLHSIQADTLLSPGFIEEYIEEKSFSPFPQMLNTEWPDRVMGHLMEGRVALLAEGSPTALIAPVTFNAFYQSPDDYNSRTVVASFMRVIRFISFFTAILLPAFYISVVAFHFEVIPVELVFPMKSSVETVPFTPLLEALLLELTVELIREGGIRLPSPVGQTLGIVGGLVIGESAVQAGLVSNTMVIVVALTALSSFVIPSHGMGASIRFLRFPFMFLSATFGFLGICFGLLYLLIHLAKLSPFGTPYFSPATPLRLRDMKDTLIRLPIWKLNRRPVDAEPQKLTQERYSRSGNMAENKVSITQGQFLSLILHTQFATSPLSLPYAVATPAKADGWIAVLLCGVGVQIALLLLWALNRRFPSRDLFDFLPRLLGKLPGKVVTAGYIIFFTLTGSTILILYFGIIHSWMLPTTPKWAILGLMVLAGMQLVSGNLRIMARLYLFMSGLILLLVLSVSLVYLDPYTEVNVHYVMPIGQIAGFMNLLKGAHESVFALLGFELILVVYPFVEGSATGKLKAASLANWISTLLYSFLTLTVMLALSPVEMSLIPEPLIYMLKAFTYRLVERPDLYFLSLWSILAFSSFSTYVYLASLGTARLLNRSFHRKWVIGICLAGYVLALLPQGQHVVDTWIQIVTWSSYGFILGLPLLLLLISILAGKKEERGVTP</sequence>
<dbReference type="Pfam" id="PF03845">
    <property type="entry name" value="Spore_permease"/>
    <property type="match status" value="1"/>
</dbReference>
<dbReference type="PANTHER" id="PTHR22550:SF5">
    <property type="entry name" value="LEUCINE ZIPPER PROTEIN 4"/>
    <property type="match status" value="1"/>
</dbReference>
<gene>
    <name evidence="4" type="ORF">SAMN05421790_11040</name>
</gene>
<keyword evidence="3" id="KW-0812">Transmembrane</keyword>
<reference evidence="5" key="1">
    <citation type="submission" date="2017-01" db="EMBL/GenBank/DDBJ databases">
        <authorList>
            <person name="Varghese N."/>
            <person name="Submissions S."/>
        </authorList>
    </citation>
    <scope>NUCLEOTIDE SEQUENCE [LARGE SCALE GENOMIC DNA]</scope>
    <source>
        <strain evidence="5">DSM 45196</strain>
    </source>
</reference>
<feature type="transmembrane region" description="Helical" evidence="3">
    <location>
        <begin position="677"/>
        <end position="693"/>
    </location>
</feature>
<evidence type="ECO:0000256" key="1">
    <source>
        <dbReference type="ARBA" id="ARBA00005278"/>
    </source>
</evidence>
<dbReference type="InterPro" id="IPR004995">
    <property type="entry name" value="Spore_Ger"/>
</dbReference>
<dbReference type="AlphaFoldDB" id="A0A1N7NTP4"/>
<accession>A0A1N7NTP4</accession>
<dbReference type="GO" id="GO:0016020">
    <property type="term" value="C:membrane"/>
    <property type="evidence" value="ECO:0007669"/>
    <property type="project" value="InterPro"/>
</dbReference>
<dbReference type="RefSeq" id="WP_076525824.1">
    <property type="nucleotide sequence ID" value="NZ_CP048103.1"/>
</dbReference>
<dbReference type="Pfam" id="PF03323">
    <property type="entry name" value="GerA"/>
    <property type="match status" value="1"/>
</dbReference>
<dbReference type="OrthoDB" id="1726708at2"/>
<feature type="transmembrane region" description="Helical" evidence="3">
    <location>
        <begin position="713"/>
        <end position="734"/>
    </location>
</feature>
<feature type="transmembrane region" description="Helical" evidence="3">
    <location>
        <begin position="367"/>
        <end position="386"/>
    </location>
</feature>
<evidence type="ECO:0000256" key="3">
    <source>
        <dbReference type="SAM" id="Phobius"/>
    </source>
</evidence>
<feature type="transmembrane region" description="Helical" evidence="3">
    <location>
        <begin position="755"/>
        <end position="776"/>
    </location>
</feature>
<dbReference type="PANTHER" id="PTHR22550">
    <property type="entry name" value="SPORE GERMINATION PROTEIN"/>
    <property type="match status" value="1"/>
</dbReference>
<keyword evidence="5" id="KW-1185">Reference proteome</keyword>
<keyword evidence="2 3" id="KW-0472">Membrane</keyword>
<name>A0A1N7NTP4_9BACL</name>
<feature type="transmembrane region" description="Helical" evidence="3">
    <location>
        <begin position="522"/>
        <end position="543"/>
    </location>
</feature>
<dbReference type="Proteomes" id="UP000186795">
    <property type="component" value="Unassembled WGS sequence"/>
</dbReference>
<dbReference type="InterPro" id="IPR004761">
    <property type="entry name" value="Spore_GerAB"/>
</dbReference>
<evidence type="ECO:0000313" key="4">
    <source>
        <dbReference type="EMBL" id="SIT01680.1"/>
    </source>
</evidence>
<feature type="transmembrane region" description="Helical" evidence="3">
    <location>
        <begin position="602"/>
        <end position="620"/>
    </location>
</feature>
<dbReference type="InterPro" id="IPR050768">
    <property type="entry name" value="UPF0353/GerABKA_families"/>
</dbReference>
<proteinExistence type="inferred from homology"/>
<feature type="transmembrane region" description="Helical" evidence="3">
    <location>
        <begin position="627"/>
        <end position="646"/>
    </location>
</feature>
<evidence type="ECO:0000313" key="5">
    <source>
        <dbReference type="Proteomes" id="UP000186795"/>
    </source>
</evidence>
<comment type="similarity">
    <text evidence="1">Belongs to the GerABKA family.</text>
</comment>